<sequence length="488" mass="52782">VDARSCRRHEHVPRRPPRKLEQQHDADDQVEPAEDRRRGDAPRRAHGRADEAQRAAGLAAALLRPRAPDLTVLLRRRAQRVGAGHHRPRVLHRGRSRRAEHDSPEHAAGHPAAVVLLQGRRRGPVRGLGRGADAGALLRRRRRARRLPAAPGGVPEAELGVRGVVRPAPRGDGAAAARLRGRGPAARRRPRAAPPAGRVPRALGVVGREFAGAARRGPRGRAPAALPHAARGAPRRRRRRRGGPGDERRRRRALGRGAAPDARRSTGARRRGEESAAARGDGAPRERGHAGGQGRGPRRRPAARGRRGEEPRRRGNEGRGARGPEENFGPRGQADAEARGRRQGARRGARGAQGARDVGPGLGRFGGRRGDAPGIGAEARGPRARHVVGRRRQRLVQPRRRPRGPRAEELERPARRFAPPRDVAGARRGAAQAAAAAAARGREPLRQGLPPVRRHRRGAPQLDVQVRRAPDRLGAARARALFSNAKPP</sequence>
<feature type="compositionally biased region" description="Basic and acidic residues" evidence="1">
    <location>
        <begin position="405"/>
        <end position="414"/>
    </location>
</feature>
<gene>
    <name evidence="2" type="ORF">AURANDRAFT_72776</name>
</gene>
<feature type="compositionally biased region" description="Basic residues" evidence="1">
    <location>
        <begin position="233"/>
        <end position="242"/>
    </location>
</feature>
<feature type="compositionally biased region" description="Basic residues" evidence="1">
    <location>
        <begin position="296"/>
        <end position="305"/>
    </location>
</feature>
<feature type="non-terminal residue" evidence="2">
    <location>
        <position position="488"/>
    </location>
</feature>
<feature type="compositionally biased region" description="Basic and acidic residues" evidence="1">
    <location>
        <begin position="18"/>
        <end position="53"/>
    </location>
</feature>
<feature type="region of interest" description="Disordered" evidence="1">
    <location>
        <begin position="78"/>
        <end position="107"/>
    </location>
</feature>
<evidence type="ECO:0000313" key="3">
    <source>
        <dbReference type="Proteomes" id="UP000002729"/>
    </source>
</evidence>
<dbReference type="Proteomes" id="UP000002729">
    <property type="component" value="Unassembled WGS sequence"/>
</dbReference>
<dbReference type="AlphaFoldDB" id="F0YNT5"/>
<feature type="compositionally biased region" description="Basic and acidic residues" evidence="1">
    <location>
        <begin position="97"/>
        <end position="107"/>
    </location>
</feature>
<dbReference type="RefSeq" id="XP_009042077.1">
    <property type="nucleotide sequence ID" value="XM_009043829.1"/>
</dbReference>
<feature type="compositionally biased region" description="Basic residues" evidence="1">
    <location>
        <begin position="1"/>
        <end position="17"/>
    </location>
</feature>
<feature type="compositionally biased region" description="Basic and acidic residues" evidence="1">
    <location>
        <begin position="306"/>
        <end position="325"/>
    </location>
</feature>
<feature type="compositionally biased region" description="Basic residues" evidence="1">
    <location>
        <begin position="382"/>
        <end position="404"/>
    </location>
</feature>
<dbReference type="EMBL" id="GL833182">
    <property type="protein sequence ID" value="EGB03224.1"/>
    <property type="molecule type" value="Genomic_DNA"/>
</dbReference>
<proteinExistence type="predicted"/>
<dbReference type="GeneID" id="20228872"/>
<feature type="compositionally biased region" description="Basic residues" evidence="1">
    <location>
        <begin position="179"/>
        <end position="191"/>
    </location>
</feature>
<feature type="compositionally biased region" description="Low complexity" evidence="1">
    <location>
        <begin position="350"/>
        <end position="359"/>
    </location>
</feature>
<feature type="region of interest" description="Disordered" evidence="1">
    <location>
        <begin position="213"/>
        <end position="488"/>
    </location>
</feature>
<reference evidence="2" key="1">
    <citation type="journal article" date="2011" name="Proc. Natl. Acad. Sci. U.S.A.">
        <title>Niche of harmful alga Aureococcus anophagefferens revealed through ecogenomics.</title>
        <authorList>
            <person name="Gobler C.J."/>
            <person name="Berry D.L."/>
            <person name="Dyhrman S.T."/>
            <person name="Wilhelm S.W."/>
            <person name="Salamov A."/>
            <person name="Lobanov A.V."/>
            <person name="Zhang Y."/>
            <person name="Collier J.L."/>
            <person name="Wurch L.L."/>
            <person name="Kustka A.B."/>
            <person name="Dill B.D."/>
            <person name="Shah M."/>
            <person name="VerBerkmoes N.C."/>
            <person name="Kuo A."/>
            <person name="Terry A."/>
            <person name="Pangilinan J."/>
            <person name="Lindquist E.A."/>
            <person name="Lucas S."/>
            <person name="Paulsen I.T."/>
            <person name="Hattenrath-Lehmann T.K."/>
            <person name="Talmage S.C."/>
            <person name="Walker E.A."/>
            <person name="Koch F."/>
            <person name="Burson A.M."/>
            <person name="Marcoval M.A."/>
            <person name="Tang Y.Z."/>
            <person name="Lecleir G.R."/>
            <person name="Coyne K.J."/>
            <person name="Berg G.M."/>
            <person name="Bertrand E.M."/>
            <person name="Saito M.A."/>
            <person name="Gladyshev V.N."/>
            <person name="Grigoriev I.V."/>
        </authorList>
    </citation>
    <scope>NUCLEOTIDE SEQUENCE [LARGE SCALE GENOMIC DNA]</scope>
    <source>
        <strain evidence="2">CCMP1984</strain>
    </source>
</reference>
<feature type="non-terminal residue" evidence="2">
    <location>
        <position position="1"/>
    </location>
</feature>
<accession>F0YNT5</accession>
<feature type="region of interest" description="Disordered" evidence="1">
    <location>
        <begin position="165"/>
        <end position="200"/>
    </location>
</feature>
<name>F0YNT5_AURAN</name>
<feature type="compositionally biased region" description="Basic residues" evidence="1">
    <location>
        <begin position="78"/>
        <end position="96"/>
    </location>
</feature>
<dbReference type="KEGG" id="aaf:AURANDRAFT_72776"/>
<feature type="region of interest" description="Disordered" evidence="1">
    <location>
        <begin position="1"/>
        <end position="54"/>
    </location>
</feature>
<evidence type="ECO:0000313" key="2">
    <source>
        <dbReference type="EMBL" id="EGB03224.1"/>
    </source>
</evidence>
<protein>
    <submittedName>
        <fullName evidence="2">Expressed protein</fullName>
    </submittedName>
</protein>
<feature type="compositionally biased region" description="Low complexity" evidence="1">
    <location>
        <begin position="166"/>
        <end position="178"/>
    </location>
</feature>
<feature type="compositionally biased region" description="Low complexity" evidence="1">
    <location>
        <begin position="213"/>
        <end position="232"/>
    </location>
</feature>
<dbReference type="InParanoid" id="F0YNT5"/>
<organism evidence="3">
    <name type="scientific">Aureococcus anophagefferens</name>
    <name type="common">Harmful bloom alga</name>
    <dbReference type="NCBI Taxonomy" id="44056"/>
    <lineage>
        <taxon>Eukaryota</taxon>
        <taxon>Sar</taxon>
        <taxon>Stramenopiles</taxon>
        <taxon>Ochrophyta</taxon>
        <taxon>Pelagophyceae</taxon>
        <taxon>Pelagomonadales</taxon>
        <taxon>Pelagomonadaceae</taxon>
        <taxon>Aureococcus</taxon>
    </lineage>
</organism>
<feature type="compositionally biased region" description="Low complexity" evidence="1">
    <location>
        <begin position="416"/>
        <end position="439"/>
    </location>
</feature>
<keyword evidence="3" id="KW-1185">Reference proteome</keyword>
<evidence type="ECO:0000256" key="1">
    <source>
        <dbReference type="SAM" id="MobiDB-lite"/>
    </source>
</evidence>
<feature type="compositionally biased region" description="Basic and acidic residues" evidence="1">
    <location>
        <begin position="270"/>
        <end position="289"/>
    </location>
</feature>